<evidence type="ECO:0000256" key="1">
    <source>
        <dbReference type="ARBA" id="ARBA00004225"/>
    </source>
</evidence>
<keyword evidence="7" id="KW-0496">Mitochondrion</keyword>
<evidence type="ECO:0000256" key="8">
    <source>
        <dbReference type="ARBA" id="ARBA00023136"/>
    </source>
</evidence>
<dbReference type="Pfam" id="PF00153">
    <property type="entry name" value="Mito_carr"/>
    <property type="match status" value="6"/>
</dbReference>
<evidence type="ECO:0000313" key="12">
    <source>
        <dbReference type="Proteomes" id="UP001054889"/>
    </source>
</evidence>
<evidence type="ECO:0000256" key="2">
    <source>
        <dbReference type="ARBA" id="ARBA00006375"/>
    </source>
</evidence>
<feature type="repeat" description="Solcar" evidence="9">
    <location>
        <begin position="290"/>
        <end position="381"/>
    </location>
</feature>
<comment type="subcellular location">
    <subcellularLocation>
        <location evidence="1">Mitochondrion membrane</location>
        <topology evidence="1">Multi-pass membrane protein</topology>
    </subcellularLocation>
</comment>
<proteinExistence type="inferred from homology"/>
<evidence type="ECO:0008006" key="13">
    <source>
        <dbReference type="Google" id="ProtNLM"/>
    </source>
</evidence>
<evidence type="ECO:0000256" key="5">
    <source>
        <dbReference type="ARBA" id="ARBA00022737"/>
    </source>
</evidence>
<sequence length="584" mass="59596">MGDVAKDLTAGTVGGAANIIVGHPFDTIKVKLQSQPTPAPGQVAKYSGAIDAVKQTIAAEGPRGLYKGMGAPLATVAALNAVLFSVRGQMEAVLRTEPGAPLTVKQQVIAGAGAGIAVSFLACPTELIKCRLQAQSSLAEAAAASGIALPKGPIDVAKHVVHDAGARGLFKGLVPTLGREVPGNAVMFGVYEAAKQFLAGGKDTSNLGRGSQILAGGLAGAAFWLSVYPTDVVKSVIQVDDYKNPRYSGSINALRKIVAAEGVKGLYKGFGPAMARSVPANAATFVNQMGDVAKDLTAGTMGGVANLFVGHPFDTIKVKLQSQPTPAPGQLPKYSGAIDAVKQTVAAEGPRGLYKGMGAPLATVAAFNAVLFSARGQMEALLRSEPGVPLTVKQQVVAGAGAGVVVSFLACPTELIKCRLQAQSSLAEAAAASGVAVPKGPIDVAKHVVRDAGARGLFKGLVPTLGREVPGNAVIFGVYEAVKQYLAGGTDTSSLSRGSQIMAGGLAGAAFWLTVYPTDVVKSVIQVDDFKNPRYSGSMDAFRKIVAADGVKGLYKGFGPAMARSVPANAATFVAYEITRSSLG</sequence>
<feature type="repeat" description="Solcar" evidence="9">
    <location>
        <begin position="495"/>
        <end position="582"/>
    </location>
</feature>
<gene>
    <name evidence="11" type="primary">ga07928</name>
    <name evidence="11" type="ORF">PR202_ga07928</name>
</gene>
<keyword evidence="3 10" id="KW-0813">Transport</keyword>
<evidence type="ECO:0000256" key="6">
    <source>
        <dbReference type="ARBA" id="ARBA00022989"/>
    </source>
</evidence>
<keyword evidence="4 9" id="KW-0812">Transmembrane</keyword>
<evidence type="ECO:0000256" key="7">
    <source>
        <dbReference type="ARBA" id="ARBA00023128"/>
    </source>
</evidence>
<name>A0AAV5C1E6_ELECO</name>
<reference evidence="11" key="2">
    <citation type="submission" date="2021-12" db="EMBL/GenBank/DDBJ databases">
        <title>Resequencing data analysis of finger millet.</title>
        <authorList>
            <person name="Hatakeyama M."/>
            <person name="Aluri S."/>
            <person name="Balachadran M.T."/>
            <person name="Sivarajan S.R."/>
            <person name="Poveda L."/>
            <person name="Shimizu-Inatsugi R."/>
            <person name="Schlapbach R."/>
            <person name="Sreeman S.M."/>
            <person name="Shimizu K.K."/>
        </authorList>
    </citation>
    <scope>NUCLEOTIDE SEQUENCE</scope>
</reference>
<keyword evidence="8 9" id="KW-0472">Membrane</keyword>
<keyword evidence="6" id="KW-1133">Transmembrane helix</keyword>
<accession>A0AAV5C1E6</accession>
<feature type="repeat" description="Solcar" evidence="9">
    <location>
        <begin position="390"/>
        <end position="485"/>
    </location>
</feature>
<reference evidence="11" key="1">
    <citation type="journal article" date="2018" name="DNA Res.">
        <title>Multiple hybrid de novo genome assembly of finger millet, an orphan allotetraploid crop.</title>
        <authorList>
            <person name="Hatakeyama M."/>
            <person name="Aluri S."/>
            <person name="Balachadran M.T."/>
            <person name="Sivarajan S.R."/>
            <person name="Patrignani A."/>
            <person name="Gruter S."/>
            <person name="Poveda L."/>
            <person name="Shimizu-Inatsugi R."/>
            <person name="Baeten J."/>
            <person name="Francoijs K.J."/>
            <person name="Nataraja K.N."/>
            <person name="Reddy Y.A.N."/>
            <person name="Phadnis S."/>
            <person name="Ravikumar R.L."/>
            <person name="Schlapbach R."/>
            <person name="Sreeman S.M."/>
            <person name="Shimizu K.K."/>
        </authorList>
    </citation>
    <scope>NUCLEOTIDE SEQUENCE</scope>
</reference>
<dbReference type="Proteomes" id="UP001054889">
    <property type="component" value="Unassembled WGS sequence"/>
</dbReference>
<comment type="similarity">
    <text evidence="2 10">Belongs to the mitochondrial carrier (TC 2.A.29) family.</text>
</comment>
<feature type="repeat" description="Solcar" evidence="9">
    <location>
        <begin position="102"/>
        <end position="197"/>
    </location>
</feature>
<dbReference type="GO" id="GO:0031966">
    <property type="term" value="C:mitochondrial membrane"/>
    <property type="evidence" value="ECO:0007669"/>
    <property type="project" value="UniProtKB-SubCell"/>
</dbReference>
<dbReference type="InterPro" id="IPR018108">
    <property type="entry name" value="MCP_transmembrane"/>
</dbReference>
<keyword evidence="12" id="KW-1185">Reference proteome</keyword>
<evidence type="ECO:0000256" key="4">
    <source>
        <dbReference type="ARBA" id="ARBA00022692"/>
    </source>
</evidence>
<dbReference type="EMBL" id="BQKI01000003">
    <property type="protein sequence ID" value="GJM91548.1"/>
    <property type="molecule type" value="Genomic_DNA"/>
</dbReference>
<organism evidence="11 12">
    <name type="scientific">Eleusine coracana subsp. coracana</name>
    <dbReference type="NCBI Taxonomy" id="191504"/>
    <lineage>
        <taxon>Eukaryota</taxon>
        <taxon>Viridiplantae</taxon>
        <taxon>Streptophyta</taxon>
        <taxon>Embryophyta</taxon>
        <taxon>Tracheophyta</taxon>
        <taxon>Spermatophyta</taxon>
        <taxon>Magnoliopsida</taxon>
        <taxon>Liliopsida</taxon>
        <taxon>Poales</taxon>
        <taxon>Poaceae</taxon>
        <taxon>PACMAD clade</taxon>
        <taxon>Chloridoideae</taxon>
        <taxon>Cynodonteae</taxon>
        <taxon>Eleusininae</taxon>
        <taxon>Eleusine</taxon>
    </lineage>
</organism>
<dbReference type="Gene3D" id="1.50.40.10">
    <property type="entry name" value="Mitochondrial carrier domain"/>
    <property type="match status" value="2"/>
</dbReference>
<evidence type="ECO:0000313" key="11">
    <source>
        <dbReference type="EMBL" id="GJM91548.1"/>
    </source>
</evidence>
<comment type="caution">
    <text evidence="11">The sequence shown here is derived from an EMBL/GenBank/DDBJ whole genome shotgun (WGS) entry which is preliminary data.</text>
</comment>
<feature type="repeat" description="Solcar" evidence="9">
    <location>
        <begin position="207"/>
        <end position="289"/>
    </location>
</feature>
<dbReference type="PANTHER" id="PTHR45624:SF35">
    <property type="entry name" value="OS10G0573800 PROTEIN"/>
    <property type="match status" value="1"/>
</dbReference>
<dbReference type="PANTHER" id="PTHR45624">
    <property type="entry name" value="MITOCHONDRIAL BASIC AMINO ACIDS TRANSPORTER-RELATED"/>
    <property type="match status" value="1"/>
</dbReference>
<dbReference type="InterPro" id="IPR050567">
    <property type="entry name" value="Mitochondrial_Carrier"/>
</dbReference>
<dbReference type="AlphaFoldDB" id="A0AAV5C1E6"/>
<dbReference type="InterPro" id="IPR023395">
    <property type="entry name" value="MCP_dom_sf"/>
</dbReference>
<dbReference type="SUPFAM" id="SSF103506">
    <property type="entry name" value="Mitochondrial carrier"/>
    <property type="match status" value="2"/>
</dbReference>
<evidence type="ECO:0000256" key="3">
    <source>
        <dbReference type="ARBA" id="ARBA00022448"/>
    </source>
</evidence>
<evidence type="ECO:0000256" key="9">
    <source>
        <dbReference type="PROSITE-ProRule" id="PRU00282"/>
    </source>
</evidence>
<keyword evidence="5" id="KW-0677">Repeat</keyword>
<protein>
    <recommendedName>
        <fullName evidence="13">Mitochondrial carnitine/acylcarnitine carrier-like protein</fullName>
    </recommendedName>
</protein>
<feature type="repeat" description="Solcar" evidence="9">
    <location>
        <begin position="2"/>
        <end position="93"/>
    </location>
</feature>
<dbReference type="PROSITE" id="PS50920">
    <property type="entry name" value="SOLCAR"/>
    <property type="match status" value="6"/>
</dbReference>
<dbReference type="FunFam" id="1.50.40.10:FF:000050">
    <property type="entry name" value="mitochondrial carnitine/acylcarnitine carrier-like protein"/>
    <property type="match status" value="2"/>
</dbReference>
<evidence type="ECO:0000256" key="10">
    <source>
        <dbReference type="RuleBase" id="RU000488"/>
    </source>
</evidence>
<dbReference type="GO" id="GO:1990575">
    <property type="term" value="P:mitochondrial L-ornithine transmembrane transport"/>
    <property type="evidence" value="ECO:0007669"/>
    <property type="project" value="TreeGrafter"/>
</dbReference>
<dbReference type="GO" id="GO:0000064">
    <property type="term" value="F:L-ornithine transmembrane transporter activity"/>
    <property type="evidence" value="ECO:0007669"/>
    <property type="project" value="TreeGrafter"/>
</dbReference>